<dbReference type="InterPro" id="IPR050306">
    <property type="entry name" value="PfkB_Carbo_kinase"/>
</dbReference>
<comment type="caution">
    <text evidence="7">The sequence shown here is derived from an EMBL/GenBank/DDBJ whole genome shotgun (WGS) entry which is preliminary data.</text>
</comment>
<dbReference type="GO" id="GO:0016301">
    <property type="term" value="F:kinase activity"/>
    <property type="evidence" value="ECO:0007669"/>
    <property type="project" value="UniProtKB-KW"/>
</dbReference>
<dbReference type="InterPro" id="IPR002173">
    <property type="entry name" value="Carboh/pur_kinase_PfkB_CS"/>
</dbReference>
<dbReference type="CDD" id="cd01166">
    <property type="entry name" value="KdgK"/>
    <property type="match status" value="1"/>
</dbReference>
<dbReference type="PANTHER" id="PTHR43085:SF1">
    <property type="entry name" value="PSEUDOURIDINE KINASE-RELATED"/>
    <property type="match status" value="1"/>
</dbReference>
<evidence type="ECO:0000256" key="2">
    <source>
        <dbReference type="ARBA" id="ARBA00022679"/>
    </source>
</evidence>
<dbReference type="OrthoDB" id="9813569at2"/>
<reference evidence="7 8" key="1">
    <citation type="journal article" date="2016" name="Appl. Environ. Microbiol.">
        <title>Function and Phylogeny of Bacterial Butyryl Coenzyme A:Acetate Transferases and Their Diversity in the Proximal Colon of Swine.</title>
        <authorList>
            <person name="Trachsel J."/>
            <person name="Bayles D.O."/>
            <person name="Looft T."/>
            <person name="Levine U.Y."/>
            <person name="Allen H.K."/>
        </authorList>
    </citation>
    <scope>NUCLEOTIDE SEQUENCE [LARGE SCALE GENOMIC DNA]</scope>
    <source>
        <strain evidence="7 8">68-3-10</strain>
    </source>
</reference>
<dbReference type="InterPro" id="IPR029056">
    <property type="entry name" value="Ribokinase-like"/>
</dbReference>
<proteinExistence type="inferred from homology"/>
<evidence type="ECO:0000256" key="5">
    <source>
        <dbReference type="ARBA" id="ARBA00022840"/>
    </source>
</evidence>
<dbReference type="Pfam" id="PF00294">
    <property type="entry name" value="PfkB"/>
    <property type="match status" value="1"/>
</dbReference>
<evidence type="ECO:0000259" key="6">
    <source>
        <dbReference type="Pfam" id="PF00294"/>
    </source>
</evidence>
<dbReference type="Proteomes" id="UP000187404">
    <property type="component" value="Unassembled WGS sequence"/>
</dbReference>
<dbReference type="EMBL" id="MJIE01000001">
    <property type="protein sequence ID" value="OLR55952.1"/>
    <property type="molecule type" value="Genomic_DNA"/>
</dbReference>
<keyword evidence="2" id="KW-0808">Transferase</keyword>
<dbReference type="PANTHER" id="PTHR43085">
    <property type="entry name" value="HEXOKINASE FAMILY MEMBER"/>
    <property type="match status" value="1"/>
</dbReference>
<organism evidence="7 8">
    <name type="scientific">Hornefia porci</name>
    <dbReference type="NCBI Taxonomy" id="2652292"/>
    <lineage>
        <taxon>Bacteria</taxon>
        <taxon>Bacillati</taxon>
        <taxon>Bacillota</taxon>
        <taxon>Clostridia</taxon>
        <taxon>Peptostreptococcales</taxon>
        <taxon>Anaerovoracaceae</taxon>
        <taxon>Hornefia</taxon>
    </lineage>
</organism>
<gene>
    <name evidence="7" type="ORF">BHK98_07705</name>
</gene>
<dbReference type="Gene3D" id="3.40.1190.20">
    <property type="match status" value="1"/>
</dbReference>
<dbReference type="AlphaFoldDB" id="A0A1Q9JIA1"/>
<dbReference type="PROSITE" id="PS00584">
    <property type="entry name" value="PFKB_KINASES_2"/>
    <property type="match status" value="1"/>
</dbReference>
<keyword evidence="3" id="KW-0547">Nucleotide-binding</keyword>
<dbReference type="SUPFAM" id="SSF53613">
    <property type="entry name" value="Ribokinase-like"/>
    <property type="match status" value="1"/>
</dbReference>
<keyword evidence="4 7" id="KW-0418">Kinase</keyword>
<feature type="domain" description="Carbohydrate kinase PfkB" evidence="6">
    <location>
        <begin position="1"/>
        <end position="301"/>
    </location>
</feature>
<comment type="similarity">
    <text evidence="1">Belongs to the carbohydrate kinase PfkB family.</text>
</comment>
<name>A0A1Q9JIA1_9FIRM</name>
<evidence type="ECO:0000256" key="1">
    <source>
        <dbReference type="ARBA" id="ARBA00010688"/>
    </source>
</evidence>
<protein>
    <submittedName>
        <fullName evidence="7">2-dehydro-3-deoxygluconokinase</fullName>
    </submittedName>
</protein>
<evidence type="ECO:0000256" key="3">
    <source>
        <dbReference type="ARBA" id="ARBA00022741"/>
    </source>
</evidence>
<dbReference type="RefSeq" id="WP_075713092.1">
    <property type="nucleotide sequence ID" value="NZ_MJIE01000001.1"/>
</dbReference>
<dbReference type="STRING" id="1261640.BHK98_07705"/>
<dbReference type="GO" id="GO:0005524">
    <property type="term" value="F:ATP binding"/>
    <property type="evidence" value="ECO:0007669"/>
    <property type="project" value="UniProtKB-KW"/>
</dbReference>
<evidence type="ECO:0000313" key="7">
    <source>
        <dbReference type="EMBL" id="OLR55952.1"/>
    </source>
</evidence>
<evidence type="ECO:0000256" key="4">
    <source>
        <dbReference type="ARBA" id="ARBA00022777"/>
    </source>
</evidence>
<evidence type="ECO:0000313" key="8">
    <source>
        <dbReference type="Proteomes" id="UP000187404"/>
    </source>
</evidence>
<dbReference type="InterPro" id="IPR011611">
    <property type="entry name" value="PfkB_dom"/>
</dbReference>
<sequence>MAEIITMGEPMVVLIPQEEGPFAEVGLFSKGAAGAELNVAIGASRLGHSVRYISRLGRDFLGEYLLEVMKREGLDVSAVSTETDRLTGFYFKTKVPSGDPQVFYMRKNSAASGLSPADVTPERLQGARFFHLTGITAAVSASCLQACRRAKVLAREQGLQVTFDPNLRPALWRSEEEMISSLNGLAEGCDYILPGVAEGRLLTGCDTLEGIADFYLERGVKAVIVKNRSEGAYYKTAAGECSRIPGFHVKRIVDTVGAGDAFSVGVLTGLTEGLPLSEAVRRGNAMGAIMITSAGDNDALPGREELIRFMEEAEV</sequence>
<keyword evidence="8" id="KW-1185">Reference proteome</keyword>
<accession>A0A1Q9JIA1</accession>
<keyword evidence="5" id="KW-0067">ATP-binding</keyword>